<keyword evidence="2" id="KW-0472">Membrane</keyword>
<sequence length="191" mass="20843">MKEIQIPRKNFARSSDPATKRLTKDPETKNRKVAEKRQSATFSDASVESAKDPSDSTTPISQVSGAISDSEAESFVQGSSIDLLSTPEISLLADESPASTVTDKDFHIDADRIQSIVDLPASVESLRSEISDLKKLISSVENHEERNWIDGVVTRKSRVVLLAFIIWAVLAAIVVSVRSGEKIAYYGPLPT</sequence>
<evidence type="ECO:0000313" key="4">
    <source>
        <dbReference type="Proteomes" id="UP000266723"/>
    </source>
</evidence>
<feature type="region of interest" description="Disordered" evidence="1">
    <location>
        <begin position="1"/>
        <end position="69"/>
    </location>
</feature>
<dbReference type="EMBL" id="QGKV02001507">
    <property type="protein sequence ID" value="KAF3527462.1"/>
    <property type="molecule type" value="Genomic_DNA"/>
</dbReference>
<keyword evidence="4" id="KW-1185">Reference proteome</keyword>
<keyword evidence="2" id="KW-1133">Transmembrane helix</keyword>
<name>A0ABQ7B510_BRACR</name>
<feature type="compositionally biased region" description="Basic and acidic residues" evidence="1">
    <location>
        <begin position="18"/>
        <end position="38"/>
    </location>
</feature>
<evidence type="ECO:0000313" key="3">
    <source>
        <dbReference type="EMBL" id="KAF3527462.1"/>
    </source>
</evidence>
<organism evidence="3 4">
    <name type="scientific">Brassica cretica</name>
    <name type="common">Mustard</name>
    <dbReference type="NCBI Taxonomy" id="69181"/>
    <lineage>
        <taxon>Eukaryota</taxon>
        <taxon>Viridiplantae</taxon>
        <taxon>Streptophyta</taxon>
        <taxon>Embryophyta</taxon>
        <taxon>Tracheophyta</taxon>
        <taxon>Spermatophyta</taxon>
        <taxon>Magnoliopsida</taxon>
        <taxon>eudicotyledons</taxon>
        <taxon>Gunneridae</taxon>
        <taxon>Pentapetalae</taxon>
        <taxon>rosids</taxon>
        <taxon>malvids</taxon>
        <taxon>Brassicales</taxon>
        <taxon>Brassicaceae</taxon>
        <taxon>Brassiceae</taxon>
        <taxon>Brassica</taxon>
    </lineage>
</organism>
<gene>
    <name evidence="3" type="ORF">DY000_02043756</name>
</gene>
<comment type="caution">
    <text evidence="3">The sequence shown here is derived from an EMBL/GenBank/DDBJ whole genome shotgun (WGS) entry which is preliminary data.</text>
</comment>
<protein>
    <submittedName>
        <fullName evidence="3">Uncharacterized protein</fullName>
    </submittedName>
</protein>
<reference evidence="3 4" key="1">
    <citation type="journal article" date="2020" name="BMC Genomics">
        <title>Intraspecific diversification of the crop wild relative Brassica cretica Lam. using demographic model selection.</title>
        <authorList>
            <person name="Kioukis A."/>
            <person name="Michalopoulou V.A."/>
            <person name="Briers L."/>
            <person name="Pirintsos S."/>
            <person name="Studholme D.J."/>
            <person name="Pavlidis P."/>
            <person name="Sarris P.F."/>
        </authorList>
    </citation>
    <scope>NUCLEOTIDE SEQUENCE [LARGE SCALE GENOMIC DNA]</scope>
    <source>
        <strain evidence="4">cv. PFS-1207/04</strain>
    </source>
</reference>
<proteinExistence type="predicted"/>
<dbReference type="Proteomes" id="UP000266723">
    <property type="component" value="Unassembled WGS sequence"/>
</dbReference>
<evidence type="ECO:0000256" key="1">
    <source>
        <dbReference type="SAM" id="MobiDB-lite"/>
    </source>
</evidence>
<feature type="compositionally biased region" description="Polar residues" evidence="1">
    <location>
        <begin position="55"/>
        <end position="67"/>
    </location>
</feature>
<feature type="transmembrane region" description="Helical" evidence="2">
    <location>
        <begin position="159"/>
        <end position="177"/>
    </location>
</feature>
<accession>A0ABQ7B510</accession>
<keyword evidence="2" id="KW-0812">Transmembrane</keyword>
<evidence type="ECO:0000256" key="2">
    <source>
        <dbReference type="SAM" id="Phobius"/>
    </source>
</evidence>